<dbReference type="EMBL" id="MN740556">
    <property type="protein sequence ID" value="QHU33020.1"/>
    <property type="molecule type" value="Genomic_DNA"/>
</dbReference>
<proteinExistence type="predicted"/>
<dbReference type="Pfam" id="PF23827">
    <property type="entry name" value="DUF7197"/>
    <property type="match status" value="1"/>
</dbReference>
<evidence type="ECO:0000313" key="1">
    <source>
        <dbReference type="EMBL" id="QHU33020.1"/>
    </source>
</evidence>
<name>A0A6C0LRL8_9ZZZZ</name>
<protein>
    <submittedName>
        <fullName evidence="1">Uncharacterized protein</fullName>
    </submittedName>
</protein>
<organism evidence="1">
    <name type="scientific">viral metagenome</name>
    <dbReference type="NCBI Taxonomy" id="1070528"/>
    <lineage>
        <taxon>unclassified sequences</taxon>
        <taxon>metagenomes</taxon>
        <taxon>organismal metagenomes</taxon>
    </lineage>
</organism>
<sequence length="251" mass="29891">MNDYSDNFKPVSSTEKFNSKEYDILEKNKQFFSHDKKYIDLMLKIISRESDISIRILDWFVTNYSKKHNTYYKLKQNGSESLFYIHSQYKNQLNGYGKSYFDPFCRKRKVIYKYKCAGEDDIKFISSIGQLNFFQWAIRNKVINYVQDNMKKIEIDMKESNRINRLNKLELNTKKEFEKERDNELIDEEENEPDPIICSSKNINSLIISSPSKSITLKSESDKHNKRQQLSKSVYDNGIKKTCIPIHLEFD</sequence>
<reference evidence="1" key="1">
    <citation type="journal article" date="2020" name="Nature">
        <title>Giant virus diversity and host interactions through global metagenomics.</title>
        <authorList>
            <person name="Schulz F."/>
            <person name="Roux S."/>
            <person name="Paez-Espino D."/>
            <person name="Jungbluth S."/>
            <person name="Walsh D.A."/>
            <person name="Denef V.J."/>
            <person name="McMahon K.D."/>
            <person name="Konstantinidis K.T."/>
            <person name="Eloe-Fadrosh E.A."/>
            <person name="Kyrpides N.C."/>
            <person name="Woyke T."/>
        </authorList>
    </citation>
    <scope>NUCLEOTIDE SEQUENCE</scope>
    <source>
        <strain evidence="1">GVMAG-S-1014582-52</strain>
    </source>
</reference>
<dbReference type="AlphaFoldDB" id="A0A6C0LRL8"/>
<accession>A0A6C0LRL8</accession>
<dbReference type="InterPro" id="IPR055621">
    <property type="entry name" value="DUF7197"/>
</dbReference>